<evidence type="ECO:0000256" key="1">
    <source>
        <dbReference type="SAM" id="MobiDB-lite"/>
    </source>
</evidence>
<feature type="region of interest" description="Disordered" evidence="1">
    <location>
        <begin position="34"/>
        <end position="56"/>
    </location>
</feature>
<sequence length="124" mass="13945">LDHTTAWPAGATHPGNLGPKCRTHHLLKTFETGKGGWTDVQQPDGSHTWTAPTGHTYQTTPFSQILFPDRAIHTPAPPAKSAPMATIDRHTKMPVRQHTRQQTRTQRINTERRLNTELDKPPPY</sequence>
<reference evidence="2 3" key="1">
    <citation type="submission" date="2020-04" db="EMBL/GenBank/DDBJ databases">
        <title>MicrobeNet Type strains.</title>
        <authorList>
            <person name="Nicholson A.C."/>
        </authorList>
    </citation>
    <scope>NUCLEOTIDE SEQUENCE [LARGE SCALE GENOMIC DNA]</scope>
    <source>
        <strain evidence="2 3">ATCC 700731</strain>
    </source>
</reference>
<dbReference type="EMBL" id="JAAXPJ010000014">
    <property type="protein sequence ID" value="NKZ14877.1"/>
    <property type="molecule type" value="Genomic_DNA"/>
</dbReference>
<feature type="region of interest" description="Disordered" evidence="1">
    <location>
        <begin position="72"/>
        <end position="124"/>
    </location>
</feature>
<feature type="non-terminal residue" evidence="2">
    <location>
        <position position="1"/>
    </location>
</feature>
<dbReference type="Proteomes" id="UP000518188">
    <property type="component" value="Unassembled WGS sequence"/>
</dbReference>
<accession>A0A7X6MXG6</accession>
<protein>
    <submittedName>
        <fullName evidence="2">HNH endonuclease</fullName>
    </submittedName>
</protein>
<organism evidence="2 3">
    <name type="scientific">Mycolicibacterium septicum DSM 44393</name>
    <dbReference type="NCBI Taxonomy" id="1341646"/>
    <lineage>
        <taxon>Bacteria</taxon>
        <taxon>Bacillati</taxon>
        <taxon>Actinomycetota</taxon>
        <taxon>Actinomycetes</taxon>
        <taxon>Mycobacteriales</taxon>
        <taxon>Mycobacteriaceae</taxon>
        <taxon>Mycolicibacterium</taxon>
    </lineage>
</organism>
<feature type="compositionally biased region" description="Basic and acidic residues" evidence="1">
    <location>
        <begin position="109"/>
        <end position="124"/>
    </location>
</feature>
<keyword evidence="2" id="KW-0378">Hydrolase</keyword>
<dbReference type="GO" id="GO:0004519">
    <property type="term" value="F:endonuclease activity"/>
    <property type="evidence" value="ECO:0007669"/>
    <property type="project" value="UniProtKB-KW"/>
</dbReference>
<keyword evidence="2" id="KW-0255">Endonuclease</keyword>
<gene>
    <name evidence="2" type="ORF">HGA11_28225</name>
</gene>
<feature type="compositionally biased region" description="Polar residues" evidence="1">
    <location>
        <begin position="39"/>
        <end position="56"/>
    </location>
</feature>
<comment type="caution">
    <text evidence="2">The sequence shown here is derived from an EMBL/GenBank/DDBJ whole genome shotgun (WGS) entry which is preliminary data.</text>
</comment>
<evidence type="ECO:0000313" key="2">
    <source>
        <dbReference type="EMBL" id="NKZ14877.1"/>
    </source>
</evidence>
<keyword evidence="2" id="KW-0540">Nuclease</keyword>
<proteinExistence type="predicted"/>
<dbReference type="AlphaFoldDB" id="A0A7X6MXG6"/>
<name>A0A7X6MXG6_9MYCO</name>
<feature type="compositionally biased region" description="Basic residues" evidence="1">
    <location>
        <begin position="92"/>
        <end position="101"/>
    </location>
</feature>
<evidence type="ECO:0000313" key="3">
    <source>
        <dbReference type="Proteomes" id="UP000518188"/>
    </source>
</evidence>